<dbReference type="AlphaFoldDB" id="A0A3S4YY05"/>
<protein>
    <submittedName>
        <fullName evidence="1">Uncharacterized protein</fullName>
    </submittedName>
</protein>
<accession>A0A3S4YY05</accession>
<dbReference type="OrthoDB" id="3726668at2"/>
<gene>
    <name evidence="1" type="ORF">NCTC13652_01935</name>
</gene>
<reference evidence="1 2" key="1">
    <citation type="submission" date="2018-12" db="EMBL/GenBank/DDBJ databases">
        <authorList>
            <consortium name="Pathogen Informatics"/>
        </authorList>
    </citation>
    <scope>NUCLEOTIDE SEQUENCE [LARGE SCALE GENOMIC DNA]</scope>
    <source>
        <strain evidence="1 2">NCTC13652</strain>
    </source>
</reference>
<dbReference type="GeneID" id="82884703"/>
<dbReference type="STRING" id="1122997.GCA_000425285_00372"/>
<proteinExistence type="predicted"/>
<dbReference type="RefSeq" id="WP_028702222.1">
    <property type="nucleotide sequence ID" value="NZ_CP025571.1"/>
</dbReference>
<keyword evidence="2" id="KW-1185">Reference proteome</keyword>
<name>A0A3S4YY05_9ACTN</name>
<dbReference type="SUPFAM" id="SSF55154">
    <property type="entry name" value="CYTH-like phosphatases"/>
    <property type="match status" value="1"/>
</dbReference>
<dbReference type="InterPro" id="IPR033469">
    <property type="entry name" value="CYTH-like_dom_sf"/>
</dbReference>
<dbReference type="EMBL" id="LR134473">
    <property type="protein sequence ID" value="VEI03723.1"/>
    <property type="molecule type" value="Genomic_DNA"/>
</dbReference>
<evidence type="ECO:0000313" key="1">
    <source>
        <dbReference type="EMBL" id="VEI03723.1"/>
    </source>
</evidence>
<organism evidence="1 2">
    <name type="scientific">Acidipropionibacterium jensenii</name>
    <dbReference type="NCBI Taxonomy" id="1749"/>
    <lineage>
        <taxon>Bacteria</taxon>
        <taxon>Bacillati</taxon>
        <taxon>Actinomycetota</taxon>
        <taxon>Actinomycetes</taxon>
        <taxon>Propionibacteriales</taxon>
        <taxon>Propionibacteriaceae</taxon>
        <taxon>Acidipropionibacterium</taxon>
    </lineage>
</organism>
<evidence type="ECO:0000313" key="2">
    <source>
        <dbReference type="Proteomes" id="UP000277858"/>
    </source>
</evidence>
<dbReference type="Proteomes" id="UP000277858">
    <property type="component" value="Chromosome"/>
</dbReference>
<sequence>MASLRDPMLFEMAWAADPPLLVNPDLGVAKLTSGNPAKSLRSDVTLLDSTDHRLLRSGVVLAHRVVDSLGEWYMDSPGWGPWLPQDCSVTLDGAGELPLDFRCLIKPFLRGAPLSPSAALRCDRREMSLVGPGGAALAEIRDDRITVTRSGVTVSRAREITLTPTADMSPRLRDWVASRVIALGGTQVTVLPSTLERLGPRIGALPDFPRAVPPNVAGTLEGFVINRFAHCLRAVIEADLTARSTGMGLHSGTAAHLIAHSREPGVLPDRPVPDELLDLGADPVTVTTMGIHDDRHGRIDSLLEALGALGTVIDGLSELLEPRWVQEATLLLDKVRELDTDRITVHRMPESYYSLLTMMVVAVRAPKLTCDGTTPARPVLTAMVRRGVSQVVRLCDRLEADSDHGWARARRCTDVTTALASTLKESKRAAKVAHRLGRLHRVLAGTGSVNEGPTPEEVALLTPGQAFEEGRRLERRLVSTARARRQFVIDWPHRRAKLLKAVTP</sequence>